<reference evidence="1" key="1">
    <citation type="submission" date="2023-03" db="EMBL/GenBank/DDBJ databases">
        <title>Complete genome of Cladonia borealis.</title>
        <authorList>
            <person name="Park H."/>
        </authorList>
    </citation>
    <scope>NUCLEOTIDE SEQUENCE</scope>
    <source>
        <strain evidence="1">ANT050790</strain>
    </source>
</reference>
<dbReference type="AlphaFoldDB" id="A0AA39R5E2"/>
<dbReference type="SUPFAM" id="SSF51182">
    <property type="entry name" value="RmlC-like cupins"/>
    <property type="match status" value="1"/>
</dbReference>
<name>A0AA39R5E2_9LECA</name>
<evidence type="ECO:0000313" key="2">
    <source>
        <dbReference type="Proteomes" id="UP001166286"/>
    </source>
</evidence>
<dbReference type="EMBL" id="JAFEKC020000006">
    <property type="protein sequence ID" value="KAK0513964.1"/>
    <property type="molecule type" value="Genomic_DNA"/>
</dbReference>
<dbReference type="InterPro" id="IPR011051">
    <property type="entry name" value="RmlC_Cupin_sf"/>
</dbReference>
<evidence type="ECO:0000313" key="1">
    <source>
        <dbReference type="EMBL" id="KAK0513964.1"/>
    </source>
</evidence>
<dbReference type="Proteomes" id="UP001166286">
    <property type="component" value="Unassembled WGS sequence"/>
</dbReference>
<proteinExistence type="predicted"/>
<sequence length="304" mass="34417">MAPFVPYHTSAGQSTIINFGGLLTTEFLEPPPGRCFLFRQTYKHDIKGPVPANLRKLLDSPKRPKGPLLHFHQFQTEYFRVEAGLMGIHIDGAEKTVTAEDGEISVKAGSIHQFFIHPDSPGDMTVYLSASDSGMDFQLDRIFFENWYGYWHDALLHEGGLNIFQYLAIQDGGDAYTPAPAWVPFRRTIGYWTCVILGRWIGGILGYKPFFREYTTDWDYAVAKMKGSFFQRHLAEQSFAKAKSWPEQVELSNKGRPTNAEYELWTQQLHQEVNGIVDHKDVNRAPKVNTIADSNGSHKANGTI</sequence>
<accession>A0AA39R5E2</accession>
<organism evidence="1 2">
    <name type="scientific">Cladonia borealis</name>
    <dbReference type="NCBI Taxonomy" id="184061"/>
    <lineage>
        <taxon>Eukaryota</taxon>
        <taxon>Fungi</taxon>
        <taxon>Dikarya</taxon>
        <taxon>Ascomycota</taxon>
        <taxon>Pezizomycotina</taxon>
        <taxon>Lecanoromycetes</taxon>
        <taxon>OSLEUM clade</taxon>
        <taxon>Lecanoromycetidae</taxon>
        <taxon>Lecanorales</taxon>
        <taxon>Lecanorineae</taxon>
        <taxon>Cladoniaceae</taxon>
        <taxon>Cladonia</taxon>
    </lineage>
</organism>
<dbReference type="CDD" id="cd02208">
    <property type="entry name" value="cupin_RmlC-like"/>
    <property type="match status" value="1"/>
</dbReference>
<gene>
    <name evidence="1" type="ORF">JMJ35_003686</name>
</gene>
<comment type="caution">
    <text evidence="1">The sequence shown here is derived from an EMBL/GenBank/DDBJ whole genome shotgun (WGS) entry which is preliminary data.</text>
</comment>
<protein>
    <submittedName>
        <fullName evidence="1">Uncharacterized protein</fullName>
    </submittedName>
</protein>
<dbReference type="Gene3D" id="2.60.120.10">
    <property type="entry name" value="Jelly Rolls"/>
    <property type="match status" value="1"/>
</dbReference>
<dbReference type="InterPro" id="IPR014710">
    <property type="entry name" value="RmlC-like_jellyroll"/>
</dbReference>
<keyword evidence="2" id="KW-1185">Reference proteome</keyword>